<dbReference type="GO" id="GO:0005524">
    <property type="term" value="F:ATP binding"/>
    <property type="evidence" value="ECO:0007669"/>
    <property type="project" value="UniProtKB-KW"/>
</dbReference>
<dbReference type="GO" id="GO:0043138">
    <property type="term" value="F:3'-5' DNA helicase activity"/>
    <property type="evidence" value="ECO:0007669"/>
    <property type="project" value="EnsemblFungi"/>
</dbReference>
<dbReference type="EC" id="3.6.4.12" evidence="15"/>
<keyword evidence="9 15" id="KW-0805">Transcription regulation</keyword>
<dbReference type="Gene3D" id="3.40.50.300">
    <property type="entry name" value="P-loop containing nucleotide triphosphate hydrolases"/>
    <property type="match status" value="1"/>
</dbReference>
<dbReference type="FunFam" id="2.40.50.360:FF:000001">
    <property type="entry name" value="RuvB-like helicase"/>
    <property type="match status" value="1"/>
</dbReference>
<dbReference type="GO" id="GO:0006338">
    <property type="term" value="P:chromatin remodeling"/>
    <property type="evidence" value="ECO:0007669"/>
    <property type="project" value="EnsemblFungi"/>
</dbReference>
<evidence type="ECO:0000256" key="1">
    <source>
        <dbReference type="ARBA" id="ARBA00004123"/>
    </source>
</evidence>
<dbReference type="Pfam" id="PF17856">
    <property type="entry name" value="TIP49_C"/>
    <property type="match status" value="1"/>
</dbReference>
<keyword evidence="13 15" id="KW-0539">Nucleus</keyword>
<dbReference type="InterPro" id="IPR003593">
    <property type="entry name" value="AAA+_ATPase"/>
</dbReference>
<sequence>MSAPTTAPASDTKMRIEPVKSAQREQRVAAHSHIKGLGLLDDGTAAPNHAGFVGQENAREASGVVVELIKSKKMAGRALLFAGAPGTGKTAIAMAISQELGPKVPFRPIVGSEVYSSEIKKTEVLMENFRRAIGLRIKETKEVYEGEVTELTPEETENPLGGYGKTISHVIIGLKTVKGTKQLKLDPSIYESIQKESVTVGDVIYIEANTGSVKRVGRSDAYATEFDLEAEEYVPLPKGEVHKKKEVIQDVTLHDLDVANARPQGGQDIMSMMSQMLKPKKTEITDKLRREINKVVNKYIDQGIAELVPGVLFIDEVHMLDMECFTYLNRALESPLAPIVIFATNRGMCTIRGTDDVVSPHGVPVDLLDRLLIIRTLPYTLDEIKEIVKIRAKTEGLSVDDDAIDHIADRGLNTSLRYAVQLLTPANVLSDINGHSSIALEDVQQVDDLFFDAKKSAQHLTEQESKFIV</sequence>
<comment type="caution">
    <text evidence="18">The sequence shown here is derived from an EMBL/GenBank/DDBJ whole genome shotgun (WGS) entry which is preliminary data.</text>
</comment>
<dbReference type="EMBL" id="MCGT01000038">
    <property type="protein sequence ID" value="ORX46258.1"/>
    <property type="molecule type" value="Genomic_DNA"/>
</dbReference>
<keyword evidence="4 15" id="KW-0227">DNA damage</keyword>
<dbReference type="GO" id="GO:0031011">
    <property type="term" value="C:Ino80 complex"/>
    <property type="evidence" value="ECO:0007669"/>
    <property type="project" value="EnsemblFungi"/>
</dbReference>
<reference evidence="18 19" key="1">
    <citation type="submission" date="2016-07" db="EMBL/GenBank/DDBJ databases">
        <title>Pervasive Adenine N6-methylation of Active Genes in Fungi.</title>
        <authorList>
            <consortium name="DOE Joint Genome Institute"/>
            <person name="Mondo S.J."/>
            <person name="Dannebaum R.O."/>
            <person name="Kuo R.C."/>
            <person name="Labutti K."/>
            <person name="Haridas S."/>
            <person name="Kuo A."/>
            <person name="Salamov A."/>
            <person name="Ahrendt S.R."/>
            <person name="Lipzen A."/>
            <person name="Sullivan W."/>
            <person name="Andreopoulos W.B."/>
            <person name="Clum A."/>
            <person name="Lindquist E."/>
            <person name="Daum C."/>
            <person name="Ramamoorthy G.K."/>
            <person name="Gryganskyi A."/>
            <person name="Culley D."/>
            <person name="Magnuson J.K."/>
            <person name="James T.Y."/>
            <person name="O'Malley M.A."/>
            <person name="Stajich J.E."/>
            <person name="Spatafora J.W."/>
            <person name="Visel A."/>
            <person name="Grigoriev I.V."/>
        </authorList>
    </citation>
    <scope>NUCLEOTIDE SEQUENCE [LARGE SCALE GENOMIC DNA]</scope>
    <source>
        <strain evidence="18 19">NRRL 3301</strain>
    </source>
</reference>
<proteinExistence type="inferred from homology"/>
<evidence type="ECO:0000256" key="15">
    <source>
        <dbReference type="RuleBase" id="RU363048"/>
    </source>
</evidence>
<feature type="region of interest" description="Disordered" evidence="16">
    <location>
        <begin position="1"/>
        <end position="23"/>
    </location>
</feature>
<dbReference type="Proteomes" id="UP000242146">
    <property type="component" value="Unassembled WGS sequence"/>
</dbReference>
<evidence type="ECO:0000256" key="14">
    <source>
        <dbReference type="ARBA" id="ARBA00047995"/>
    </source>
</evidence>
<dbReference type="GO" id="GO:0016887">
    <property type="term" value="F:ATP hydrolysis activity"/>
    <property type="evidence" value="ECO:0007669"/>
    <property type="project" value="RHEA"/>
</dbReference>
<evidence type="ECO:0000256" key="2">
    <source>
        <dbReference type="ARBA" id="ARBA00007519"/>
    </source>
</evidence>
<dbReference type="STRING" id="101127.A0A1X2G6C7"/>
<dbReference type="GO" id="GO:0000492">
    <property type="term" value="P:box C/D snoRNP assembly"/>
    <property type="evidence" value="ECO:0007669"/>
    <property type="project" value="EnsemblFungi"/>
</dbReference>
<dbReference type="GO" id="GO:0000812">
    <property type="term" value="C:Swr1 complex"/>
    <property type="evidence" value="ECO:0007669"/>
    <property type="project" value="EnsemblFungi"/>
</dbReference>
<evidence type="ECO:0000256" key="7">
    <source>
        <dbReference type="ARBA" id="ARBA00022840"/>
    </source>
</evidence>
<keyword evidence="3 15" id="KW-0547">Nucleotide-binding</keyword>
<accession>A0A1X2G6C7</accession>
<gene>
    <name evidence="18" type="ORF">DM01DRAFT_1339585</name>
</gene>
<keyword evidence="6 15" id="KW-0347">Helicase</keyword>
<evidence type="ECO:0000313" key="19">
    <source>
        <dbReference type="Proteomes" id="UP000242146"/>
    </source>
</evidence>
<keyword evidence="11 15" id="KW-0804">Transcription</keyword>
<evidence type="ECO:0000256" key="11">
    <source>
        <dbReference type="ARBA" id="ARBA00023163"/>
    </source>
</evidence>
<dbReference type="InterPro" id="IPR027417">
    <property type="entry name" value="P-loop_NTPase"/>
</dbReference>
<feature type="domain" description="AAA+ ATPase" evidence="17">
    <location>
        <begin position="75"/>
        <end position="391"/>
    </location>
</feature>
<dbReference type="GO" id="GO:0043139">
    <property type="term" value="F:5'-3' DNA helicase activity"/>
    <property type="evidence" value="ECO:0007669"/>
    <property type="project" value="EnsemblFungi"/>
</dbReference>
<dbReference type="Gene3D" id="2.40.50.360">
    <property type="entry name" value="RuvB-like helicase, domain II"/>
    <property type="match status" value="1"/>
</dbReference>
<keyword evidence="12 15" id="KW-0234">DNA repair</keyword>
<evidence type="ECO:0000256" key="5">
    <source>
        <dbReference type="ARBA" id="ARBA00022801"/>
    </source>
</evidence>
<dbReference type="InterPro" id="IPR042487">
    <property type="entry name" value="RuvBL1/2_DNA/RNA_bd_dom"/>
</dbReference>
<dbReference type="Pfam" id="PF06068">
    <property type="entry name" value="TIP49"/>
    <property type="match status" value="1"/>
</dbReference>
<evidence type="ECO:0000256" key="6">
    <source>
        <dbReference type="ARBA" id="ARBA00022806"/>
    </source>
</evidence>
<dbReference type="InterPro" id="IPR027238">
    <property type="entry name" value="RuvB-like"/>
</dbReference>
<dbReference type="SUPFAM" id="SSF52540">
    <property type="entry name" value="P-loop containing nucleoside triphosphate hydrolases"/>
    <property type="match status" value="1"/>
</dbReference>
<evidence type="ECO:0000256" key="12">
    <source>
        <dbReference type="ARBA" id="ARBA00023204"/>
    </source>
</evidence>
<keyword evidence="5 15" id="KW-0378">Hydrolase</keyword>
<dbReference type="GO" id="GO:0006281">
    <property type="term" value="P:DNA repair"/>
    <property type="evidence" value="ECO:0007669"/>
    <property type="project" value="UniProtKB-KW"/>
</dbReference>
<evidence type="ECO:0000313" key="18">
    <source>
        <dbReference type="EMBL" id="ORX46258.1"/>
    </source>
</evidence>
<dbReference type="GO" id="GO:0006357">
    <property type="term" value="P:regulation of transcription by RNA polymerase II"/>
    <property type="evidence" value="ECO:0007669"/>
    <property type="project" value="EnsemblFungi"/>
</dbReference>
<evidence type="ECO:0000256" key="3">
    <source>
        <dbReference type="ARBA" id="ARBA00022741"/>
    </source>
</evidence>
<keyword evidence="7 15" id="KW-0067">ATP-binding</keyword>
<evidence type="ECO:0000256" key="8">
    <source>
        <dbReference type="ARBA" id="ARBA00022853"/>
    </source>
</evidence>
<evidence type="ECO:0000256" key="13">
    <source>
        <dbReference type="ARBA" id="ARBA00023242"/>
    </source>
</evidence>
<comment type="subcellular location">
    <subcellularLocation>
        <location evidence="1 15">Nucleus</location>
    </subcellularLocation>
</comment>
<comment type="function">
    <text evidence="15">DNA helicase participates in several chromatin remodeling complexes, including the SWR1 and the INO80 complexes.</text>
</comment>
<organism evidence="18 19">
    <name type="scientific">Hesseltinella vesiculosa</name>
    <dbReference type="NCBI Taxonomy" id="101127"/>
    <lineage>
        <taxon>Eukaryota</taxon>
        <taxon>Fungi</taxon>
        <taxon>Fungi incertae sedis</taxon>
        <taxon>Mucoromycota</taxon>
        <taxon>Mucoromycotina</taxon>
        <taxon>Mucoromycetes</taxon>
        <taxon>Mucorales</taxon>
        <taxon>Cunninghamellaceae</taxon>
        <taxon>Hesseltinella</taxon>
    </lineage>
</organism>
<dbReference type="InterPro" id="IPR010339">
    <property type="entry name" value="TIP49_P-loop"/>
</dbReference>
<dbReference type="GO" id="GO:0097255">
    <property type="term" value="C:R2TP complex"/>
    <property type="evidence" value="ECO:0007669"/>
    <property type="project" value="EnsemblFungi"/>
</dbReference>
<evidence type="ECO:0000256" key="9">
    <source>
        <dbReference type="ARBA" id="ARBA00023015"/>
    </source>
</evidence>
<dbReference type="Gene3D" id="1.10.8.60">
    <property type="match status" value="1"/>
</dbReference>
<dbReference type="AlphaFoldDB" id="A0A1X2G6C7"/>
<feature type="compositionally biased region" description="Basic and acidic residues" evidence="16">
    <location>
        <begin position="12"/>
        <end position="23"/>
    </location>
</feature>
<name>A0A1X2G6C7_9FUNG</name>
<dbReference type="FunFam" id="1.10.8.60:FF:000010">
    <property type="entry name" value="RuvB-like helicase"/>
    <property type="match status" value="1"/>
</dbReference>
<dbReference type="InterPro" id="IPR041048">
    <property type="entry name" value="RuvB-like_C"/>
</dbReference>
<keyword evidence="10" id="KW-0010">Activator</keyword>
<comment type="similarity">
    <text evidence="2 15">Belongs to the RuvB family.</text>
</comment>
<evidence type="ECO:0000259" key="17">
    <source>
        <dbReference type="SMART" id="SM00382"/>
    </source>
</evidence>
<dbReference type="SMART" id="SM00382">
    <property type="entry name" value="AAA"/>
    <property type="match status" value="1"/>
</dbReference>
<keyword evidence="19" id="KW-1185">Reference proteome</keyword>
<evidence type="ECO:0000256" key="16">
    <source>
        <dbReference type="SAM" id="MobiDB-lite"/>
    </source>
</evidence>
<keyword evidence="8 15" id="KW-0156">Chromatin regulator</keyword>
<protein>
    <recommendedName>
        <fullName evidence="15">RuvB-like helicase</fullName>
        <ecNumber evidence="15">3.6.4.12</ecNumber>
    </recommendedName>
</protein>
<dbReference type="OrthoDB" id="10060499at2759"/>
<comment type="catalytic activity">
    <reaction evidence="14 15">
        <text>ATP + H2O = ADP + phosphate + H(+)</text>
        <dbReference type="Rhea" id="RHEA:13065"/>
        <dbReference type="ChEBI" id="CHEBI:15377"/>
        <dbReference type="ChEBI" id="CHEBI:15378"/>
        <dbReference type="ChEBI" id="CHEBI:30616"/>
        <dbReference type="ChEBI" id="CHEBI:43474"/>
        <dbReference type="ChEBI" id="CHEBI:456216"/>
        <dbReference type="EC" id="3.6.4.12"/>
    </reaction>
</comment>
<evidence type="ECO:0000256" key="4">
    <source>
        <dbReference type="ARBA" id="ARBA00022763"/>
    </source>
</evidence>
<dbReference type="PANTHER" id="PTHR11093">
    <property type="entry name" value="RUVB-RELATED REPTIN AND PONTIN"/>
    <property type="match status" value="1"/>
</dbReference>
<evidence type="ECO:0000256" key="10">
    <source>
        <dbReference type="ARBA" id="ARBA00023159"/>
    </source>
</evidence>